<keyword evidence="4" id="KW-0689">Ribosomal protein</keyword>
<dbReference type="Proteomes" id="UP000199428">
    <property type="component" value="Unassembled WGS sequence"/>
</dbReference>
<dbReference type="InterPro" id="IPR016181">
    <property type="entry name" value="Acyl_CoA_acyltransferase"/>
</dbReference>
<dbReference type="Pfam" id="PF00583">
    <property type="entry name" value="Acetyltransf_1"/>
    <property type="match status" value="1"/>
</dbReference>
<evidence type="ECO:0000313" key="5">
    <source>
        <dbReference type="Proteomes" id="UP000199428"/>
    </source>
</evidence>
<dbReference type="SUPFAM" id="SSF55729">
    <property type="entry name" value="Acyl-CoA N-acyltransferases (Nat)"/>
    <property type="match status" value="1"/>
</dbReference>
<dbReference type="GO" id="GO:0016747">
    <property type="term" value="F:acyltransferase activity, transferring groups other than amino-acyl groups"/>
    <property type="evidence" value="ECO:0007669"/>
    <property type="project" value="InterPro"/>
</dbReference>
<dbReference type="EMBL" id="FMWK01000015">
    <property type="protein sequence ID" value="SCZ80671.1"/>
    <property type="molecule type" value="Genomic_DNA"/>
</dbReference>
<dbReference type="GO" id="GO:0005840">
    <property type="term" value="C:ribosome"/>
    <property type="evidence" value="ECO:0007669"/>
    <property type="project" value="UniProtKB-KW"/>
</dbReference>
<evidence type="ECO:0000256" key="2">
    <source>
        <dbReference type="ARBA" id="ARBA00023315"/>
    </source>
</evidence>
<accession>A0A1G5S4K5</accession>
<keyword evidence="4" id="KW-0687">Ribonucleoprotein</keyword>
<keyword evidence="2" id="KW-0012">Acyltransferase</keyword>
<dbReference type="CDD" id="cd04301">
    <property type="entry name" value="NAT_SF"/>
    <property type="match status" value="1"/>
</dbReference>
<protein>
    <submittedName>
        <fullName evidence="4">Ribosomal protein S18 acetylase RimI</fullName>
    </submittedName>
</protein>
<name>A0A1G5S4K5_PSEXY</name>
<evidence type="ECO:0000256" key="1">
    <source>
        <dbReference type="ARBA" id="ARBA00022679"/>
    </source>
</evidence>
<dbReference type="Gene3D" id="3.40.630.30">
    <property type="match status" value="1"/>
</dbReference>
<dbReference type="InterPro" id="IPR000182">
    <property type="entry name" value="GNAT_dom"/>
</dbReference>
<dbReference type="PROSITE" id="PS51186">
    <property type="entry name" value="GNAT"/>
    <property type="match status" value="1"/>
</dbReference>
<gene>
    <name evidence="4" type="ORF">SAMN02910350_02415</name>
</gene>
<dbReference type="AlphaFoldDB" id="A0A1G5S4K5"/>
<sequence length="158" mass="18168">MIVPVNKENISLAAEIHSLSWRESHRSFCKEDFINLHTTEHQQEYIAEKIKNGSKFYMLYDNEPAAVVSVNVGLIEDLYVLPNQQNKGYGTQLLNYAVSLIQEQSLTPSLWILENNHGAERLYLRNGFIHSGRRNHITGKLDEVEYIYEITDCGGKKL</sequence>
<dbReference type="RefSeq" id="WP_090163686.1">
    <property type="nucleotide sequence ID" value="NZ_FMWK01000015.1"/>
</dbReference>
<reference evidence="4 5" key="1">
    <citation type="submission" date="2016-10" db="EMBL/GenBank/DDBJ databases">
        <authorList>
            <person name="de Groot N.N."/>
        </authorList>
    </citation>
    <scope>NUCLEOTIDE SEQUENCE [LARGE SCALE GENOMIC DNA]</scope>
    <source>
        <strain evidence="4 5">DSM 10317</strain>
    </source>
</reference>
<evidence type="ECO:0000313" key="4">
    <source>
        <dbReference type="EMBL" id="SCZ80671.1"/>
    </source>
</evidence>
<keyword evidence="1" id="KW-0808">Transferase</keyword>
<organism evidence="4 5">
    <name type="scientific">Pseudobutyrivibrio xylanivorans</name>
    <dbReference type="NCBI Taxonomy" id="185007"/>
    <lineage>
        <taxon>Bacteria</taxon>
        <taxon>Bacillati</taxon>
        <taxon>Bacillota</taxon>
        <taxon>Clostridia</taxon>
        <taxon>Lachnospirales</taxon>
        <taxon>Lachnospiraceae</taxon>
        <taxon>Pseudobutyrivibrio</taxon>
    </lineage>
</organism>
<proteinExistence type="predicted"/>
<evidence type="ECO:0000259" key="3">
    <source>
        <dbReference type="PROSITE" id="PS51186"/>
    </source>
</evidence>
<dbReference type="PANTHER" id="PTHR43420">
    <property type="entry name" value="ACETYLTRANSFERASE"/>
    <property type="match status" value="1"/>
</dbReference>
<dbReference type="InterPro" id="IPR050680">
    <property type="entry name" value="YpeA/RimI_acetyltransf"/>
</dbReference>
<feature type="domain" description="N-acetyltransferase" evidence="3">
    <location>
        <begin position="1"/>
        <end position="151"/>
    </location>
</feature>